<evidence type="ECO:0000313" key="17">
    <source>
        <dbReference type="Proteomes" id="UP001497525"/>
    </source>
</evidence>
<evidence type="ECO:0000259" key="15">
    <source>
        <dbReference type="SMART" id="SM00852"/>
    </source>
</evidence>
<dbReference type="InterPro" id="IPR036425">
    <property type="entry name" value="MoaB/Mog-like_dom_sf"/>
</dbReference>
<evidence type="ECO:0000313" key="16">
    <source>
        <dbReference type="EMBL" id="CAL5140249.1"/>
    </source>
</evidence>
<keyword evidence="7" id="KW-0548">Nucleotidyltransferase</keyword>
<protein>
    <recommendedName>
        <fullName evidence="3">FAD synthase</fullName>
        <ecNumber evidence="3">2.7.7.2</ecNumber>
    </recommendedName>
    <alternativeName>
        <fullName evidence="11">FAD pyrophosphorylase</fullName>
    </alternativeName>
    <alternativeName>
        <fullName evidence="12">FMN adenylyltransferase</fullName>
    </alternativeName>
</protein>
<dbReference type="CDD" id="cd23948">
    <property type="entry name" value="FAD_synthase"/>
    <property type="match status" value="1"/>
</dbReference>
<evidence type="ECO:0000256" key="10">
    <source>
        <dbReference type="ARBA" id="ARBA00022840"/>
    </source>
</evidence>
<dbReference type="InterPro" id="IPR002500">
    <property type="entry name" value="PAPS_reduct_dom"/>
</dbReference>
<evidence type="ECO:0000256" key="2">
    <source>
        <dbReference type="ARBA" id="ARBA00007589"/>
    </source>
</evidence>
<dbReference type="PANTHER" id="PTHR23293">
    <property type="entry name" value="FAD SYNTHETASE-RELATED FMN ADENYLYLTRANSFERASE"/>
    <property type="match status" value="1"/>
</dbReference>
<dbReference type="InterPro" id="IPR056596">
    <property type="entry name" value="FLAD1_M"/>
</dbReference>
<dbReference type="SUPFAM" id="SSF52402">
    <property type="entry name" value="Adenine nucleotide alpha hydrolases-like"/>
    <property type="match status" value="1"/>
</dbReference>
<feature type="region of interest" description="Disordered" evidence="14">
    <location>
        <begin position="532"/>
        <end position="560"/>
    </location>
</feature>
<evidence type="ECO:0000256" key="1">
    <source>
        <dbReference type="ARBA" id="ARBA00004726"/>
    </source>
</evidence>
<evidence type="ECO:0000256" key="6">
    <source>
        <dbReference type="ARBA" id="ARBA00022679"/>
    </source>
</evidence>
<dbReference type="InterPro" id="IPR001453">
    <property type="entry name" value="MoaB/Mog_dom"/>
</dbReference>
<keyword evidence="6" id="KW-0808">Transferase</keyword>
<comment type="similarity">
    <text evidence="2">In the N-terminal section; belongs to the MoaB/Mog family.</text>
</comment>
<dbReference type="GO" id="GO:0005524">
    <property type="term" value="F:ATP binding"/>
    <property type="evidence" value="ECO:0007669"/>
    <property type="project" value="UniProtKB-KW"/>
</dbReference>
<dbReference type="EMBL" id="CAXLJL010000711">
    <property type="protein sequence ID" value="CAL5140249.1"/>
    <property type="molecule type" value="Genomic_DNA"/>
</dbReference>
<evidence type="ECO:0000256" key="11">
    <source>
        <dbReference type="ARBA" id="ARBA00031145"/>
    </source>
</evidence>
<name>A0AAV2TS88_CALDB</name>
<evidence type="ECO:0000256" key="12">
    <source>
        <dbReference type="ARBA" id="ARBA00031871"/>
    </source>
</evidence>
<reference evidence="16" key="1">
    <citation type="submission" date="2024-06" db="EMBL/GenBank/DDBJ databases">
        <authorList>
            <person name="Liu X."/>
            <person name="Lenzi L."/>
            <person name="Haldenby T S."/>
            <person name="Uol C."/>
        </authorList>
    </citation>
    <scope>NUCLEOTIDE SEQUENCE</scope>
</reference>
<evidence type="ECO:0000256" key="5">
    <source>
        <dbReference type="ARBA" id="ARBA00022643"/>
    </source>
</evidence>
<feature type="domain" description="MoaB/Mog" evidence="15">
    <location>
        <begin position="19"/>
        <end position="188"/>
    </location>
</feature>
<dbReference type="SMART" id="SM00852">
    <property type="entry name" value="MoCF_biosynth"/>
    <property type="match status" value="1"/>
</dbReference>
<accession>A0AAV2TS88</accession>
<keyword evidence="9" id="KW-0274">FAD</keyword>
<proteinExistence type="inferred from homology"/>
<dbReference type="Pfam" id="PF01507">
    <property type="entry name" value="PAPS_reduct"/>
    <property type="match status" value="1"/>
</dbReference>
<evidence type="ECO:0000256" key="3">
    <source>
        <dbReference type="ARBA" id="ARBA00012393"/>
    </source>
</evidence>
<dbReference type="Pfam" id="PF00994">
    <property type="entry name" value="MoCF_biosynth"/>
    <property type="match status" value="1"/>
</dbReference>
<keyword evidence="5" id="KW-0288">FMN</keyword>
<keyword evidence="4" id="KW-0285">Flavoprotein</keyword>
<evidence type="ECO:0000256" key="13">
    <source>
        <dbReference type="ARBA" id="ARBA00049494"/>
    </source>
</evidence>
<organism evidence="16 17">
    <name type="scientific">Calicophoron daubneyi</name>
    <name type="common">Rumen fluke</name>
    <name type="synonym">Paramphistomum daubneyi</name>
    <dbReference type="NCBI Taxonomy" id="300641"/>
    <lineage>
        <taxon>Eukaryota</taxon>
        <taxon>Metazoa</taxon>
        <taxon>Spiralia</taxon>
        <taxon>Lophotrochozoa</taxon>
        <taxon>Platyhelminthes</taxon>
        <taxon>Trematoda</taxon>
        <taxon>Digenea</taxon>
        <taxon>Plagiorchiida</taxon>
        <taxon>Pronocephalata</taxon>
        <taxon>Paramphistomoidea</taxon>
        <taxon>Paramphistomidae</taxon>
        <taxon>Calicophoron</taxon>
    </lineage>
</organism>
<evidence type="ECO:0000256" key="7">
    <source>
        <dbReference type="ARBA" id="ARBA00022695"/>
    </source>
</evidence>
<keyword evidence="10" id="KW-0067">ATP-binding</keyword>
<comment type="pathway">
    <text evidence="1">Cofactor biosynthesis; FAD biosynthesis; FAD from FMN: step 1/1.</text>
</comment>
<evidence type="ECO:0000256" key="9">
    <source>
        <dbReference type="ARBA" id="ARBA00022827"/>
    </source>
</evidence>
<dbReference type="Gene3D" id="3.40.50.620">
    <property type="entry name" value="HUPs"/>
    <property type="match status" value="1"/>
</dbReference>
<dbReference type="GO" id="GO:0006747">
    <property type="term" value="P:FAD biosynthetic process"/>
    <property type="evidence" value="ECO:0007669"/>
    <property type="project" value="TreeGrafter"/>
</dbReference>
<sequence length="560" mass="62758">MLRCSVVKPLSMLLPRSLGIIVIGDEILNGGVEEVNSRIITKNAHSLGLQVKKISTISDNLDAIAKEVRDFMHTFDIVLTSGGIGPTHDDVTYEGIAKALNEDTYTHPELVRVVENFYGFNSSLTISDPRTRLARVPKSSELVYGIDNWTGRQSYFPVVKVLNIYALPGVPRLFRTSFEIIREHLRDPRIQFHSRSLFVTLDENCIATFLVELAQKYKGDVNIGSYPAFNNSYYRVRIVLDSQSAISLNAAYEEAKQFLCSAIISYEPNPIVKACQAVYELAKEDSPLGCHVAKSIGIIESALDQYTPPELVVGFNGGKDCTVLLHLIYAVYCHRSGHKLEVETDTGSAPVPSDLPSFFPNLMYIRSRSVFPELENFVQQTLQFYHLSASSIWRPTSNLAEQKKIPVLGGLIIYEGEIKGCLADLLKDFPKVRGVFMGTRHSDPRSAHLTSMCMTDTGWPQVLRINPLLEWTYEDVWQFLRQLSLPYCSLYDVGYTSIGSMEDTHPNPELRYVTESGRTGYRPAYLLTDSSLERSGRRRRLPNSTGHAPNKDPTPTANTS</sequence>
<dbReference type="Proteomes" id="UP001497525">
    <property type="component" value="Unassembled WGS sequence"/>
</dbReference>
<dbReference type="SUPFAM" id="SSF53218">
    <property type="entry name" value="Molybdenum cofactor biosynthesis proteins"/>
    <property type="match status" value="1"/>
</dbReference>
<gene>
    <name evidence="16" type="ORF">CDAUBV1_LOCUS15420</name>
</gene>
<dbReference type="PANTHER" id="PTHR23293:SF9">
    <property type="entry name" value="FAD SYNTHASE"/>
    <property type="match status" value="1"/>
</dbReference>
<dbReference type="Gene3D" id="3.40.980.10">
    <property type="entry name" value="MoaB/Mog-like domain"/>
    <property type="match status" value="1"/>
</dbReference>
<evidence type="ECO:0000256" key="8">
    <source>
        <dbReference type="ARBA" id="ARBA00022741"/>
    </source>
</evidence>
<feature type="compositionally biased region" description="Polar residues" evidence="14">
    <location>
        <begin position="542"/>
        <end position="560"/>
    </location>
</feature>
<dbReference type="GO" id="GO:0003919">
    <property type="term" value="F:FMN adenylyltransferase activity"/>
    <property type="evidence" value="ECO:0007669"/>
    <property type="project" value="UniProtKB-EC"/>
</dbReference>
<evidence type="ECO:0000256" key="14">
    <source>
        <dbReference type="SAM" id="MobiDB-lite"/>
    </source>
</evidence>
<keyword evidence="8" id="KW-0547">Nucleotide-binding</keyword>
<evidence type="ECO:0000256" key="4">
    <source>
        <dbReference type="ARBA" id="ARBA00022630"/>
    </source>
</evidence>
<dbReference type="EC" id="2.7.7.2" evidence="3"/>
<comment type="catalytic activity">
    <reaction evidence="13">
        <text>FMN + ATP + H(+) = FAD + diphosphate</text>
        <dbReference type="Rhea" id="RHEA:17237"/>
        <dbReference type="ChEBI" id="CHEBI:15378"/>
        <dbReference type="ChEBI" id="CHEBI:30616"/>
        <dbReference type="ChEBI" id="CHEBI:33019"/>
        <dbReference type="ChEBI" id="CHEBI:57692"/>
        <dbReference type="ChEBI" id="CHEBI:58210"/>
        <dbReference type="EC" id="2.7.7.2"/>
    </reaction>
</comment>
<comment type="caution">
    <text evidence="16">The sequence shown here is derived from an EMBL/GenBank/DDBJ whole genome shotgun (WGS) entry which is preliminary data.</text>
</comment>
<dbReference type="Pfam" id="PF24102">
    <property type="entry name" value="FLAD1_M"/>
    <property type="match status" value="1"/>
</dbReference>
<dbReference type="InterPro" id="IPR014729">
    <property type="entry name" value="Rossmann-like_a/b/a_fold"/>
</dbReference>
<dbReference type="AlphaFoldDB" id="A0AAV2TS88"/>